<dbReference type="Proteomes" id="UP001234581">
    <property type="component" value="Unassembled WGS sequence"/>
</dbReference>
<evidence type="ECO:0000313" key="3">
    <source>
        <dbReference type="Proteomes" id="UP001234581"/>
    </source>
</evidence>
<evidence type="ECO:0000313" key="2">
    <source>
        <dbReference type="EMBL" id="KAJ8659982.1"/>
    </source>
</evidence>
<keyword evidence="3" id="KW-1185">Reference proteome</keyword>
<dbReference type="AlphaFoldDB" id="A0AAD7V6J8"/>
<dbReference type="InterPro" id="IPR031355">
    <property type="entry name" value="YBL010C/LAA2-like"/>
</dbReference>
<feature type="compositionally biased region" description="Low complexity" evidence="1">
    <location>
        <begin position="247"/>
        <end position="260"/>
    </location>
</feature>
<comment type="caution">
    <text evidence="2">The sequence shown here is derived from an EMBL/GenBank/DDBJ whole genome shotgun (WGS) entry which is preliminary data.</text>
</comment>
<evidence type="ECO:0000256" key="1">
    <source>
        <dbReference type="SAM" id="MobiDB-lite"/>
    </source>
</evidence>
<feature type="compositionally biased region" description="Acidic residues" evidence="1">
    <location>
        <begin position="66"/>
        <end position="97"/>
    </location>
</feature>
<organism evidence="2 3">
    <name type="scientific">Lichtheimia ornata</name>
    <dbReference type="NCBI Taxonomy" id="688661"/>
    <lineage>
        <taxon>Eukaryota</taxon>
        <taxon>Fungi</taxon>
        <taxon>Fungi incertae sedis</taxon>
        <taxon>Mucoromycota</taxon>
        <taxon>Mucoromycotina</taxon>
        <taxon>Mucoromycetes</taxon>
        <taxon>Mucorales</taxon>
        <taxon>Lichtheimiaceae</taxon>
        <taxon>Lichtheimia</taxon>
    </lineage>
</organism>
<dbReference type="PANTHER" id="PTHR38698">
    <property type="entry name" value="EXPRESSED PROTEIN"/>
    <property type="match status" value="1"/>
</dbReference>
<feature type="compositionally biased region" description="Polar residues" evidence="1">
    <location>
        <begin position="449"/>
        <end position="460"/>
    </location>
</feature>
<dbReference type="Pfam" id="PF17104">
    <property type="entry name" value="YBL010C_LAA2"/>
    <property type="match status" value="1"/>
</dbReference>
<feature type="region of interest" description="Disordered" evidence="1">
    <location>
        <begin position="244"/>
        <end position="327"/>
    </location>
</feature>
<feature type="compositionally biased region" description="Basic and acidic residues" evidence="1">
    <location>
        <begin position="1"/>
        <end position="32"/>
    </location>
</feature>
<proteinExistence type="predicted"/>
<name>A0AAD7V6J8_9FUNG</name>
<feature type="region of interest" description="Disordered" evidence="1">
    <location>
        <begin position="1"/>
        <end position="134"/>
    </location>
</feature>
<accession>A0AAD7V6J8</accession>
<dbReference type="GeneID" id="83211622"/>
<dbReference type="EMBL" id="JARTCD010000015">
    <property type="protein sequence ID" value="KAJ8659982.1"/>
    <property type="molecule type" value="Genomic_DNA"/>
</dbReference>
<gene>
    <name evidence="2" type="ORF">O0I10_004209</name>
</gene>
<reference evidence="2 3" key="1">
    <citation type="submission" date="2023-03" db="EMBL/GenBank/DDBJ databases">
        <title>Genome sequence of Lichtheimia ornata CBS 291.66.</title>
        <authorList>
            <person name="Mohabir J.T."/>
            <person name="Shea T.P."/>
            <person name="Kurbessoian T."/>
            <person name="Berby B."/>
            <person name="Fontaine J."/>
            <person name="Livny J."/>
            <person name="Gnirke A."/>
            <person name="Stajich J.E."/>
            <person name="Cuomo C.A."/>
        </authorList>
    </citation>
    <scope>NUCLEOTIDE SEQUENCE [LARGE SCALE GENOMIC DNA]</scope>
    <source>
        <strain evidence="2">CBS 291.66</strain>
    </source>
</reference>
<dbReference type="PANTHER" id="PTHR38698:SF1">
    <property type="entry name" value="FUNGAL PROTEIN"/>
    <property type="match status" value="1"/>
</dbReference>
<sequence>MDNSTTHDHDANAPDAVHEDTNAVDKGDDHPTDGSFDEEDRGTLEQPSSSSTTATTAATEDNKAMDDDDFGDFGDNNDEFGDFDDFQSTEDFDDFQSMDDGFGPIEQQQQEDNDADMNDAQPTTPPSPPKPTEAEEYVRVLDTAQHATEITAHLDHFFKRIWSLDDDNENQLQQQEELVASPTSMEPPTKILCTPCSENLWDKLSRDSVFYNPITGSIGQFQWTRSETNKAYLTALGVTINYEEKSSPSSGSMGSPAMGSKRPQSNYLDTKQTSSPRSMERRSSPNHTRSTSLSGVHVPVTESRQHSDDDDEEVDNSNKKAPVEEEPELDIDIAKAYCELTEETIRIFPDEKLKSMVTELSRLQRQATEYLTYLLDQREQLMMDAETYNDLISCIVGHAQRLREQHVGRDASPAMVSKKKKTGGSLSMLRRKQNSSGASMGGGVVGLKQGSTTTNATQKKNIPPPTSTTTAEGRRSM</sequence>
<feature type="region of interest" description="Disordered" evidence="1">
    <location>
        <begin position="406"/>
        <end position="477"/>
    </location>
</feature>
<feature type="compositionally biased region" description="Polar residues" evidence="1">
    <location>
        <begin position="262"/>
        <end position="273"/>
    </location>
</feature>
<protein>
    <submittedName>
        <fullName evidence="2">Uncharacterized protein</fullName>
    </submittedName>
</protein>
<feature type="compositionally biased region" description="Low complexity" evidence="1">
    <location>
        <begin position="48"/>
        <end position="59"/>
    </location>
</feature>
<dbReference type="RefSeq" id="XP_058344895.1">
    <property type="nucleotide sequence ID" value="XM_058484270.1"/>
</dbReference>